<keyword evidence="2" id="KW-0238">DNA-binding</keyword>
<feature type="compositionally biased region" description="Basic and acidic residues" evidence="4">
    <location>
        <begin position="1"/>
        <end position="10"/>
    </location>
</feature>
<proteinExistence type="predicted"/>
<organism evidence="6">
    <name type="scientific">hydrothermal vent metagenome</name>
    <dbReference type="NCBI Taxonomy" id="652676"/>
    <lineage>
        <taxon>unclassified sequences</taxon>
        <taxon>metagenomes</taxon>
        <taxon>ecological metagenomes</taxon>
    </lineage>
</organism>
<dbReference type="InterPro" id="IPR000551">
    <property type="entry name" value="MerR-type_HTH_dom"/>
</dbReference>
<dbReference type="InterPro" id="IPR015358">
    <property type="entry name" value="Tscrpt_reg_MerR_DNA-bd"/>
</dbReference>
<dbReference type="PROSITE" id="PS50937">
    <property type="entry name" value="HTH_MERR_2"/>
    <property type="match status" value="1"/>
</dbReference>
<name>A0A3B0TPT8_9ZZZZ</name>
<evidence type="ECO:0000256" key="3">
    <source>
        <dbReference type="ARBA" id="ARBA00023163"/>
    </source>
</evidence>
<evidence type="ECO:0000256" key="1">
    <source>
        <dbReference type="ARBA" id="ARBA00023015"/>
    </source>
</evidence>
<evidence type="ECO:0000259" key="5">
    <source>
        <dbReference type="PROSITE" id="PS50937"/>
    </source>
</evidence>
<sequence length="164" mass="18362">MKKNTDETRDGLSVSRLRGSISNRGSKSHKNLRRVDLARATGCNLETIRYYEKIGVMPEPPRSKNGYRNYQLEHLQRLGFVMRARDLGFSLAEVRELLTLVDGGMQTCAQVRNVAQKHLDDIEVKIDALVRVRGVLSHTVARCSGKQIPDCAVIDALQPVFDAA</sequence>
<feature type="domain" description="HTH merR-type" evidence="5">
    <location>
        <begin position="37"/>
        <end position="100"/>
    </location>
</feature>
<dbReference type="PANTHER" id="PTHR30204">
    <property type="entry name" value="REDOX-CYCLING DRUG-SENSING TRANSCRIPTIONAL ACTIVATOR SOXR"/>
    <property type="match status" value="1"/>
</dbReference>
<dbReference type="AlphaFoldDB" id="A0A3B0TPT8"/>
<keyword evidence="1" id="KW-0805">Transcription regulation</keyword>
<dbReference type="Pfam" id="PF00376">
    <property type="entry name" value="MerR"/>
    <property type="match status" value="1"/>
</dbReference>
<dbReference type="CDD" id="cd04785">
    <property type="entry name" value="HTH_CadR-PbrR-like"/>
    <property type="match status" value="1"/>
</dbReference>
<keyword evidence="3" id="KW-0804">Transcription</keyword>
<evidence type="ECO:0000256" key="2">
    <source>
        <dbReference type="ARBA" id="ARBA00023125"/>
    </source>
</evidence>
<reference evidence="6" key="1">
    <citation type="submission" date="2018-06" db="EMBL/GenBank/DDBJ databases">
        <authorList>
            <person name="Zhirakovskaya E."/>
        </authorList>
    </citation>
    <scope>NUCLEOTIDE SEQUENCE</scope>
</reference>
<dbReference type="SMART" id="SM00422">
    <property type="entry name" value="HTH_MERR"/>
    <property type="match status" value="1"/>
</dbReference>
<dbReference type="EMBL" id="UOEQ01000184">
    <property type="protein sequence ID" value="VAW18710.1"/>
    <property type="molecule type" value="Genomic_DNA"/>
</dbReference>
<dbReference type="GO" id="GO:0003677">
    <property type="term" value="F:DNA binding"/>
    <property type="evidence" value="ECO:0007669"/>
    <property type="project" value="UniProtKB-KW"/>
</dbReference>
<dbReference type="Gene3D" id="1.10.1660.10">
    <property type="match status" value="1"/>
</dbReference>
<evidence type="ECO:0000313" key="6">
    <source>
        <dbReference type="EMBL" id="VAW18710.1"/>
    </source>
</evidence>
<accession>A0A3B0TPT8</accession>
<feature type="region of interest" description="Disordered" evidence="4">
    <location>
        <begin position="1"/>
        <end position="29"/>
    </location>
</feature>
<protein>
    <submittedName>
        <fullName evidence="6">Heavy metal resistance transcriptional regulator HmrR</fullName>
    </submittedName>
</protein>
<dbReference type="GO" id="GO:0003700">
    <property type="term" value="F:DNA-binding transcription factor activity"/>
    <property type="evidence" value="ECO:0007669"/>
    <property type="project" value="InterPro"/>
</dbReference>
<dbReference type="PRINTS" id="PR00040">
    <property type="entry name" value="HTHMERR"/>
</dbReference>
<dbReference type="InterPro" id="IPR009061">
    <property type="entry name" value="DNA-bd_dom_put_sf"/>
</dbReference>
<dbReference type="Pfam" id="PF09278">
    <property type="entry name" value="MerR-DNA-bind"/>
    <property type="match status" value="1"/>
</dbReference>
<gene>
    <name evidence="6" type="ORF">MNBD_ALPHA11-1799</name>
</gene>
<dbReference type="SUPFAM" id="SSF46955">
    <property type="entry name" value="Putative DNA-binding domain"/>
    <property type="match status" value="1"/>
</dbReference>
<dbReference type="InterPro" id="IPR047057">
    <property type="entry name" value="MerR_fam"/>
</dbReference>
<evidence type="ECO:0000256" key="4">
    <source>
        <dbReference type="SAM" id="MobiDB-lite"/>
    </source>
</evidence>
<dbReference type="PANTHER" id="PTHR30204:SF94">
    <property type="entry name" value="HEAVY METAL-DEPENDENT TRANSCRIPTIONAL REGULATOR HI_0293-RELATED"/>
    <property type="match status" value="1"/>
</dbReference>